<comment type="caution">
    <text evidence="1">The sequence shown here is derived from an EMBL/GenBank/DDBJ whole genome shotgun (WGS) entry which is preliminary data.</text>
</comment>
<evidence type="ECO:0000313" key="1">
    <source>
        <dbReference type="EMBL" id="KAK3736719.1"/>
    </source>
</evidence>
<gene>
    <name evidence="1" type="ORF">RRG08_059248</name>
</gene>
<accession>A0AAE1CU45</accession>
<sequence>MELYELAVALLQPQLDEPAPRFQLQQEAHQTRKASLLLFVTDLRTPDYAYNPRRCQDVANLVFLWEKLPELAISRLLLTYNILLLAEIAELLSE</sequence>
<dbReference type="Proteomes" id="UP001283361">
    <property type="component" value="Unassembled WGS sequence"/>
</dbReference>
<proteinExistence type="predicted"/>
<reference evidence="1" key="1">
    <citation type="journal article" date="2023" name="G3 (Bethesda)">
        <title>A reference genome for the long-term kleptoplast-retaining sea slug Elysia crispata morphotype clarki.</title>
        <authorList>
            <person name="Eastman K.E."/>
            <person name="Pendleton A.L."/>
            <person name="Shaikh M.A."/>
            <person name="Suttiyut T."/>
            <person name="Ogas R."/>
            <person name="Tomko P."/>
            <person name="Gavelis G."/>
            <person name="Widhalm J.R."/>
            <person name="Wisecaver J.H."/>
        </authorList>
    </citation>
    <scope>NUCLEOTIDE SEQUENCE</scope>
    <source>
        <strain evidence="1">ECLA1</strain>
    </source>
</reference>
<protein>
    <submittedName>
        <fullName evidence="1">Uncharacterized protein</fullName>
    </submittedName>
</protein>
<name>A0AAE1CU45_9GAST</name>
<dbReference type="AlphaFoldDB" id="A0AAE1CU45"/>
<evidence type="ECO:0000313" key="2">
    <source>
        <dbReference type="Proteomes" id="UP001283361"/>
    </source>
</evidence>
<organism evidence="1 2">
    <name type="scientific">Elysia crispata</name>
    <name type="common">lettuce slug</name>
    <dbReference type="NCBI Taxonomy" id="231223"/>
    <lineage>
        <taxon>Eukaryota</taxon>
        <taxon>Metazoa</taxon>
        <taxon>Spiralia</taxon>
        <taxon>Lophotrochozoa</taxon>
        <taxon>Mollusca</taxon>
        <taxon>Gastropoda</taxon>
        <taxon>Heterobranchia</taxon>
        <taxon>Euthyneura</taxon>
        <taxon>Panpulmonata</taxon>
        <taxon>Sacoglossa</taxon>
        <taxon>Placobranchoidea</taxon>
        <taxon>Plakobranchidae</taxon>
        <taxon>Elysia</taxon>
    </lineage>
</organism>
<dbReference type="EMBL" id="JAWDGP010006692">
    <property type="protein sequence ID" value="KAK3736719.1"/>
    <property type="molecule type" value="Genomic_DNA"/>
</dbReference>
<keyword evidence="2" id="KW-1185">Reference proteome</keyword>